<reference evidence="1 2" key="1">
    <citation type="submission" date="2021-11" db="EMBL/GenBank/DDBJ databases">
        <title>Black yeast isolated from Biological Soil Crust.</title>
        <authorList>
            <person name="Kurbessoian T."/>
        </authorList>
    </citation>
    <scope>NUCLEOTIDE SEQUENCE [LARGE SCALE GENOMIC DNA]</scope>
    <source>
        <strain evidence="1 2">CCFEE 5522</strain>
    </source>
</reference>
<evidence type="ECO:0000313" key="2">
    <source>
        <dbReference type="Proteomes" id="UP001324427"/>
    </source>
</evidence>
<keyword evidence="2" id="KW-1185">Reference proteome</keyword>
<protein>
    <submittedName>
        <fullName evidence="1">Uncharacterized protein</fullName>
    </submittedName>
</protein>
<proteinExistence type="predicted"/>
<evidence type="ECO:0000313" key="1">
    <source>
        <dbReference type="EMBL" id="KAK4544315.1"/>
    </source>
</evidence>
<comment type="caution">
    <text evidence="1">The sequence shown here is derived from an EMBL/GenBank/DDBJ whole genome shotgun (WGS) entry which is preliminary data.</text>
</comment>
<dbReference type="AlphaFoldDB" id="A0AAV9JGJ8"/>
<sequence length="144" mass="15184">MTGLPVFYNDAVAYIGNISLLANSTKATNVNFTLSGEELTATAIQSSQNTTLVLDSPTLAIDVSSDALDSAIFETSTTSGYSHSGFLYYGAQIVWLASGVLESKWVAETTDTDGLWVLKWAANGGTEDELLVVLKNLAPVALTA</sequence>
<name>A0AAV9JGJ8_9PEZI</name>
<dbReference type="EMBL" id="JAVFHQ010000025">
    <property type="protein sequence ID" value="KAK4544315.1"/>
    <property type="molecule type" value="Genomic_DNA"/>
</dbReference>
<gene>
    <name evidence="1" type="ORF">LTR36_004206</name>
</gene>
<organism evidence="1 2">
    <name type="scientific">Oleoguttula mirabilis</name>
    <dbReference type="NCBI Taxonomy" id="1507867"/>
    <lineage>
        <taxon>Eukaryota</taxon>
        <taxon>Fungi</taxon>
        <taxon>Dikarya</taxon>
        <taxon>Ascomycota</taxon>
        <taxon>Pezizomycotina</taxon>
        <taxon>Dothideomycetes</taxon>
        <taxon>Dothideomycetidae</taxon>
        <taxon>Mycosphaerellales</taxon>
        <taxon>Teratosphaeriaceae</taxon>
        <taxon>Oleoguttula</taxon>
    </lineage>
</organism>
<accession>A0AAV9JGJ8</accession>
<dbReference type="Proteomes" id="UP001324427">
    <property type="component" value="Unassembled WGS sequence"/>
</dbReference>